<dbReference type="Pfam" id="PF04168">
    <property type="entry name" value="Alpha-E"/>
    <property type="match status" value="1"/>
</dbReference>
<protein>
    <submittedName>
        <fullName evidence="2">Protein containing domains DUF403</fullName>
    </submittedName>
</protein>
<reference evidence="2 3" key="1">
    <citation type="journal article" date="2013" name="Genome Announc.">
        <title>Draft Genome Sequence of an Alphaproteobacterium, Caenispirillum salinarum AK4(T), Isolated from a Solar Saltern.</title>
        <authorList>
            <person name="Khatri I."/>
            <person name="Singh A."/>
            <person name="Korpole S."/>
            <person name="Pinnaka A.K."/>
            <person name="Subramanian S."/>
        </authorList>
    </citation>
    <scope>NUCLEOTIDE SEQUENCE [LARGE SCALE GENOMIC DNA]</scope>
    <source>
        <strain evidence="2 3">AK4</strain>
    </source>
</reference>
<name>K9GQB9_9PROT</name>
<feature type="domain" description="DUF403" evidence="1">
    <location>
        <begin position="1"/>
        <end position="309"/>
    </location>
</feature>
<dbReference type="eggNOG" id="COG2307">
    <property type="taxonomic scope" value="Bacteria"/>
</dbReference>
<comment type="caution">
    <text evidence="2">The sequence shown here is derived from an EMBL/GenBank/DDBJ whole genome shotgun (WGS) entry which is preliminary data.</text>
</comment>
<dbReference type="InterPro" id="IPR051680">
    <property type="entry name" value="ATP-dep_Glu-Cys_Ligase-2"/>
</dbReference>
<sequence length="312" mass="35849">MLSRTADNLYWMARYVERAENMARILDVSHRMSQLPASTAHTSASEWLPALIIAGQRPLYEKDHDEITAGAVIGFMALDPDNPSSIFSSIRQARENARAERNAIPSEMFECINAAWLEIKEMHYANLVDTGFRDFFDWVKDRSALFRGTTVGTMLQNEGFYFARLGTFIERADNTARLLDVKYHVLAPDEDRIDEAVDYYQWGALLRSLSAFKAYRLIYRDSIKPRNVAELLILRDEFPRSLHACYDVVHQQLDVLGPKLECARLAGEMHARLHYNRAQDITRRGLHRFLTEFINRNSALSAEIAKDFLLVA</sequence>
<evidence type="ECO:0000313" key="3">
    <source>
        <dbReference type="Proteomes" id="UP000009881"/>
    </source>
</evidence>
<dbReference type="PATRIC" id="fig|1238182.3.peg.4117"/>
<dbReference type="PANTHER" id="PTHR34595">
    <property type="entry name" value="BLR5612 PROTEIN"/>
    <property type="match status" value="1"/>
</dbReference>
<gene>
    <name evidence="2" type="ORF">C882_2163</name>
</gene>
<evidence type="ECO:0000313" key="2">
    <source>
        <dbReference type="EMBL" id="EKV26939.1"/>
    </source>
</evidence>
<keyword evidence="3" id="KW-1185">Reference proteome</keyword>
<dbReference type="Proteomes" id="UP000009881">
    <property type="component" value="Unassembled WGS sequence"/>
</dbReference>
<dbReference type="STRING" id="1238182.C882_2163"/>
<dbReference type="OrthoDB" id="9803532at2"/>
<dbReference type="EMBL" id="ANHY01000022">
    <property type="protein sequence ID" value="EKV26939.1"/>
    <property type="molecule type" value="Genomic_DNA"/>
</dbReference>
<dbReference type="AlphaFoldDB" id="K9GQB9"/>
<dbReference type="InterPro" id="IPR007296">
    <property type="entry name" value="DUF403"/>
</dbReference>
<organism evidence="2 3">
    <name type="scientific">Caenispirillum salinarum AK4</name>
    <dbReference type="NCBI Taxonomy" id="1238182"/>
    <lineage>
        <taxon>Bacteria</taxon>
        <taxon>Pseudomonadati</taxon>
        <taxon>Pseudomonadota</taxon>
        <taxon>Alphaproteobacteria</taxon>
        <taxon>Rhodospirillales</taxon>
        <taxon>Novispirillaceae</taxon>
        <taxon>Caenispirillum</taxon>
    </lineage>
</organism>
<proteinExistence type="predicted"/>
<dbReference type="PANTHER" id="PTHR34595:SF7">
    <property type="entry name" value="SLL1039 PROTEIN"/>
    <property type="match status" value="1"/>
</dbReference>
<dbReference type="RefSeq" id="WP_009542558.1">
    <property type="nucleotide sequence ID" value="NZ_ANHY01000022.1"/>
</dbReference>
<evidence type="ECO:0000259" key="1">
    <source>
        <dbReference type="Pfam" id="PF04168"/>
    </source>
</evidence>
<accession>K9GQB9</accession>